<organism evidence="2">
    <name type="scientific">Spodoptera frugiperda</name>
    <name type="common">Fall armyworm</name>
    <dbReference type="NCBI Taxonomy" id="7108"/>
    <lineage>
        <taxon>Eukaryota</taxon>
        <taxon>Metazoa</taxon>
        <taxon>Ecdysozoa</taxon>
        <taxon>Arthropoda</taxon>
        <taxon>Hexapoda</taxon>
        <taxon>Insecta</taxon>
        <taxon>Pterygota</taxon>
        <taxon>Neoptera</taxon>
        <taxon>Endopterygota</taxon>
        <taxon>Lepidoptera</taxon>
        <taxon>Glossata</taxon>
        <taxon>Ditrysia</taxon>
        <taxon>Noctuoidea</taxon>
        <taxon>Noctuidae</taxon>
        <taxon>Amphipyrinae</taxon>
        <taxon>Spodoptera</taxon>
    </lineage>
</organism>
<keyword evidence="1" id="KW-0812">Transmembrane</keyword>
<evidence type="ECO:0000313" key="2">
    <source>
        <dbReference type="EMBL" id="SOQ46138.1"/>
    </source>
</evidence>
<proteinExistence type="predicted"/>
<name>A0A2H1VZ88_SPOFR</name>
<sequence length="224" mass="25790">MNASEYKKYHESFMQNNHGSTAVHTCACIFFTVQCAAYLAIKSRFPRCCQFAYEYSNSSTIPNVVGAHPIRAGWHVDLIQSLLFKGYVEGWCRSIQPHQLPLTELLILLDIFRLVVVSAEEYVRKFRLIDLLVDSKGIELGFLYRARVSLNSRSKWYQSVSQTSSEAISRSKVRIWRKTSKKLHRLCVANNNIKAKIKSQNAILEYDEPLAWLETSQIPHQTVM</sequence>
<accession>A0A2H1VZ88</accession>
<gene>
    <name evidence="2" type="ORF">SFRICE_010277</name>
</gene>
<dbReference type="AlphaFoldDB" id="A0A2H1VZ88"/>
<keyword evidence="1" id="KW-1133">Transmembrane helix</keyword>
<feature type="transmembrane region" description="Helical" evidence="1">
    <location>
        <begin position="21"/>
        <end position="41"/>
    </location>
</feature>
<reference evidence="2" key="1">
    <citation type="submission" date="2016-07" db="EMBL/GenBank/DDBJ databases">
        <authorList>
            <person name="Bretaudeau A."/>
        </authorList>
    </citation>
    <scope>NUCLEOTIDE SEQUENCE</scope>
    <source>
        <strain evidence="2">Rice</strain>
        <tissue evidence="2">Whole body</tissue>
    </source>
</reference>
<evidence type="ECO:0000256" key="1">
    <source>
        <dbReference type="SAM" id="Phobius"/>
    </source>
</evidence>
<dbReference type="EMBL" id="ODYU01005372">
    <property type="protein sequence ID" value="SOQ46138.1"/>
    <property type="molecule type" value="Genomic_DNA"/>
</dbReference>
<keyword evidence="1" id="KW-0472">Membrane</keyword>
<protein>
    <submittedName>
        <fullName evidence="2">SFRICE_010277</fullName>
    </submittedName>
</protein>